<dbReference type="PANTHER" id="PTHR30213:SF0">
    <property type="entry name" value="UPF0761 MEMBRANE PROTEIN YIHY"/>
    <property type="match status" value="1"/>
</dbReference>
<accession>D9SVQ5</accession>
<dbReference type="OrthoDB" id="9775903at2"/>
<dbReference type="GO" id="GO:0005886">
    <property type="term" value="C:plasma membrane"/>
    <property type="evidence" value="ECO:0007669"/>
    <property type="project" value="UniProtKB-SubCell"/>
</dbReference>
<reference evidence="7 8" key="1">
    <citation type="submission" date="2010-08" db="EMBL/GenBank/DDBJ databases">
        <title>Complete sequence of Clostridium cellulovorans 743B.</title>
        <authorList>
            <consortium name="US DOE Joint Genome Institute"/>
            <person name="Lucas S."/>
            <person name="Copeland A."/>
            <person name="Lapidus A."/>
            <person name="Cheng J.-F."/>
            <person name="Bruce D."/>
            <person name="Goodwin L."/>
            <person name="Pitluck S."/>
            <person name="Chertkov O."/>
            <person name="Detter J.C."/>
            <person name="Han C."/>
            <person name="Tapia R."/>
            <person name="Land M."/>
            <person name="Hauser L."/>
            <person name="Chang Y.-J."/>
            <person name="Jeffries C."/>
            <person name="Kyrpides N."/>
            <person name="Ivanova N."/>
            <person name="Mikhailova N."/>
            <person name="Hemme C.L."/>
            <person name="Woyke T."/>
        </authorList>
    </citation>
    <scope>NUCLEOTIDE SEQUENCE [LARGE SCALE GENOMIC DNA]</scope>
    <source>
        <strain evidence="8">ATCC 35296 / DSM 3052 / OCM 3 / 743B</strain>
    </source>
</reference>
<evidence type="ECO:0000256" key="3">
    <source>
        <dbReference type="ARBA" id="ARBA00022692"/>
    </source>
</evidence>
<name>D9SVQ5_CLOC7</name>
<evidence type="ECO:0000256" key="2">
    <source>
        <dbReference type="ARBA" id="ARBA00022475"/>
    </source>
</evidence>
<dbReference type="NCBIfam" id="TIGR00765">
    <property type="entry name" value="yihY_not_rbn"/>
    <property type="match status" value="1"/>
</dbReference>
<evidence type="ECO:0000256" key="4">
    <source>
        <dbReference type="ARBA" id="ARBA00022989"/>
    </source>
</evidence>
<feature type="transmembrane region" description="Helical" evidence="6">
    <location>
        <begin position="39"/>
        <end position="59"/>
    </location>
</feature>
<evidence type="ECO:0000256" key="1">
    <source>
        <dbReference type="ARBA" id="ARBA00004651"/>
    </source>
</evidence>
<dbReference type="PIRSF" id="PIRSF035875">
    <property type="entry name" value="RNase_BN"/>
    <property type="match status" value="1"/>
</dbReference>
<dbReference type="eggNOG" id="COG1295">
    <property type="taxonomic scope" value="Bacteria"/>
</dbReference>
<dbReference type="RefSeq" id="WP_010073515.1">
    <property type="nucleotide sequence ID" value="NC_014393.1"/>
</dbReference>
<keyword evidence="4 6" id="KW-1133">Transmembrane helix</keyword>
<feature type="transmembrane region" description="Helical" evidence="6">
    <location>
        <begin position="95"/>
        <end position="122"/>
    </location>
</feature>
<feature type="transmembrane region" description="Helical" evidence="6">
    <location>
        <begin position="176"/>
        <end position="200"/>
    </location>
</feature>
<protein>
    <submittedName>
        <fullName evidence="7">Ribonuclease BN</fullName>
    </submittedName>
</protein>
<sequence length="286" mass="32510">MSNRIKNFIKNSIHYIILAVKRYNEDAADSLASHISLNLLLSFFPIMVFLLTLAGYSPIEGDQVIALILDFIPTEAHTLMKNTIYQVLDHKNPTLLSLSLLTTMYGASRGFKAILLGLNIAYDVDENRGFIVRNLLAIFFTFAIVLLVIGSLLLLVLGQTIWDFIENMLDLPDNFFIIWTFIRYAGMFSIMYITFAILYAKSSAIKLPFKTVRYGTLFTTISWFVVSYGFSFYVDNFGNYANIYGGIAGLFIMILWLNLMSSVILFGGELNAAIYYKNPGKRRHLR</sequence>
<organism evidence="7 8">
    <name type="scientific">Clostridium cellulovorans (strain ATCC 35296 / DSM 3052 / OCM 3 / 743B)</name>
    <dbReference type="NCBI Taxonomy" id="573061"/>
    <lineage>
        <taxon>Bacteria</taxon>
        <taxon>Bacillati</taxon>
        <taxon>Bacillota</taxon>
        <taxon>Clostridia</taxon>
        <taxon>Eubacteriales</taxon>
        <taxon>Clostridiaceae</taxon>
        <taxon>Clostridium</taxon>
    </lineage>
</organism>
<keyword evidence="8" id="KW-1185">Reference proteome</keyword>
<gene>
    <name evidence="7" type="ordered locus">Clocel_3438</name>
</gene>
<proteinExistence type="predicted"/>
<feature type="transmembrane region" description="Helical" evidence="6">
    <location>
        <begin position="243"/>
        <end position="276"/>
    </location>
</feature>
<evidence type="ECO:0000313" key="8">
    <source>
        <dbReference type="Proteomes" id="UP000002730"/>
    </source>
</evidence>
<dbReference type="KEGG" id="ccb:Clocel_3438"/>
<keyword evidence="3 6" id="KW-0812">Transmembrane</keyword>
<keyword evidence="2" id="KW-1003">Cell membrane</keyword>
<dbReference type="Pfam" id="PF03631">
    <property type="entry name" value="Virul_fac_BrkB"/>
    <property type="match status" value="1"/>
</dbReference>
<dbReference type="PANTHER" id="PTHR30213">
    <property type="entry name" value="INNER MEMBRANE PROTEIN YHJD"/>
    <property type="match status" value="1"/>
</dbReference>
<dbReference type="HOGENOM" id="CLU_045539_4_3_9"/>
<dbReference type="EMBL" id="CP002160">
    <property type="protein sequence ID" value="ADL53116.1"/>
    <property type="molecule type" value="Genomic_DNA"/>
</dbReference>
<feature type="transmembrane region" description="Helical" evidence="6">
    <location>
        <begin position="134"/>
        <end position="156"/>
    </location>
</feature>
<feature type="transmembrane region" description="Helical" evidence="6">
    <location>
        <begin position="212"/>
        <end position="231"/>
    </location>
</feature>
<evidence type="ECO:0000256" key="6">
    <source>
        <dbReference type="SAM" id="Phobius"/>
    </source>
</evidence>
<dbReference type="AlphaFoldDB" id="D9SVQ5"/>
<comment type="subcellular location">
    <subcellularLocation>
        <location evidence="1">Cell membrane</location>
        <topology evidence="1">Multi-pass membrane protein</topology>
    </subcellularLocation>
</comment>
<keyword evidence="5 6" id="KW-0472">Membrane</keyword>
<dbReference type="STRING" id="573061.Clocel_3438"/>
<evidence type="ECO:0000256" key="5">
    <source>
        <dbReference type="ARBA" id="ARBA00023136"/>
    </source>
</evidence>
<dbReference type="InterPro" id="IPR017039">
    <property type="entry name" value="Virul_fac_BrkB"/>
</dbReference>
<evidence type="ECO:0000313" key="7">
    <source>
        <dbReference type="EMBL" id="ADL53116.1"/>
    </source>
</evidence>
<dbReference type="Proteomes" id="UP000002730">
    <property type="component" value="Chromosome"/>
</dbReference>